<dbReference type="CDD" id="cd00397">
    <property type="entry name" value="DNA_BRE_C"/>
    <property type="match status" value="1"/>
</dbReference>
<dbReference type="InterPro" id="IPR013762">
    <property type="entry name" value="Integrase-like_cat_sf"/>
</dbReference>
<dbReference type="PANTHER" id="PTHR30349">
    <property type="entry name" value="PHAGE INTEGRASE-RELATED"/>
    <property type="match status" value="1"/>
</dbReference>
<keyword evidence="3" id="KW-0233">DNA recombination</keyword>
<dbReference type="OrthoDB" id="9803188at2"/>
<dbReference type="GO" id="GO:0015074">
    <property type="term" value="P:DNA integration"/>
    <property type="evidence" value="ECO:0007669"/>
    <property type="project" value="InterPro"/>
</dbReference>
<dbReference type="RefSeq" id="WP_055195984.1">
    <property type="nucleotide sequence ID" value="NZ_CABIYH010000041.1"/>
</dbReference>
<dbReference type="InterPro" id="IPR050090">
    <property type="entry name" value="Tyrosine_recombinase_XerCD"/>
</dbReference>
<keyword evidence="2" id="KW-0238">DNA-binding</keyword>
<dbReference type="STRING" id="166486.ERS852572_03566"/>
<dbReference type="AlphaFoldDB" id="A0A173VV09"/>
<dbReference type="Pfam" id="PF00589">
    <property type="entry name" value="Phage_integrase"/>
    <property type="match status" value="1"/>
</dbReference>
<evidence type="ECO:0000313" key="5">
    <source>
        <dbReference type="EMBL" id="CUN30904.1"/>
    </source>
</evidence>
<dbReference type="Gene3D" id="1.10.443.10">
    <property type="entry name" value="Intergrase catalytic core"/>
    <property type="match status" value="1"/>
</dbReference>
<dbReference type="InterPro" id="IPR002104">
    <property type="entry name" value="Integrase_catalytic"/>
</dbReference>
<organism evidence="5 6">
    <name type="scientific">Roseburia intestinalis</name>
    <dbReference type="NCBI Taxonomy" id="166486"/>
    <lineage>
        <taxon>Bacteria</taxon>
        <taxon>Bacillati</taxon>
        <taxon>Bacillota</taxon>
        <taxon>Clostridia</taxon>
        <taxon>Lachnospirales</taxon>
        <taxon>Lachnospiraceae</taxon>
        <taxon>Roseburia</taxon>
    </lineage>
</organism>
<dbReference type="Proteomes" id="UP000095350">
    <property type="component" value="Unassembled WGS sequence"/>
</dbReference>
<dbReference type="PROSITE" id="PS51898">
    <property type="entry name" value="TYR_RECOMBINASE"/>
    <property type="match status" value="1"/>
</dbReference>
<dbReference type="GO" id="GO:0006310">
    <property type="term" value="P:DNA recombination"/>
    <property type="evidence" value="ECO:0007669"/>
    <property type="project" value="UniProtKB-KW"/>
</dbReference>
<dbReference type="GO" id="GO:0003677">
    <property type="term" value="F:DNA binding"/>
    <property type="evidence" value="ECO:0007669"/>
    <property type="project" value="UniProtKB-KW"/>
</dbReference>
<protein>
    <submittedName>
        <fullName evidence="5">Tyrosine recombinase XerD</fullName>
    </submittedName>
</protein>
<accession>A0A173VV09</accession>
<gene>
    <name evidence="5" type="primary">xerD_3</name>
    <name evidence="5" type="ORF">ERS852572_03566</name>
</gene>
<feature type="domain" description="Tyr recombinase" evidence="4">
    <location>
        <begin position="146"/>
        <end position="340"/>
    </location>
</feature>
<comment type="similarity">
    <text evidence="1">Belongs to the 'phage' integrase family.</text>
</comment>
<sequence length="360" mass="42058">MNNGIRVVNGGMQPQKEEPSYEESVRFQAKLIGLWEQQQSVLGYTKATIALNIRNVNEILDISDKFIWELSASDMDSFYESLVGRGLAYSTRRKYQSCIAAFLDFLEARHSRDIYENYGVNVPSIIDKFNRHMHRRDDMDSAVLPPEPELLERFWDGLKNEMLNARKFATIARDYMIFRTMEKAGLRSFECIMLDVKDIRFDLGEKGKIHVRYAKGSKGNGYKERLVPMLMGLDELMQWYLTNVRPLFTDEVSGPLFLSETKRRISRDVARNSLRRRQKDLGFTDEEIFSPHQLRHEFATRLTEMGVDLLTLKTLLGHSQIQTTFAYVSPGDDFLEKRIRMAQSKWQKLLESYEEEQEEC</sequence>
<evidence type="ECO:0000313" key="6">
    <source>
        <dbReference type="Proteomes" id="UP000095350"/>
    </source>
</evidence>
<dbReference type="EMBL" id="CYXZ01000041">
    <property type="protein sequence ID" value="CUN30904.1"/>
    <property type="molecule type" value="Genomic_DNA"/>
</dbReference>
<dbReference type="PaxDb" id="166486-ERS852572_03566"/>
<evidence type="ECO:0000256" key="1">
    <source>
        <dbReference type="ARBA" id="ARBA00008857"/>
    </source>
</evidence>
<evidence type="ECO:0000256" key="2">
    <source>
        <dbReference type="ARBA" id="ARBA00023125"/>
    </source>
</evidence>
<dbReference type="SUPFAM" id="SSF56349">
    <property type="entry name" value="DNA breaking-rejoining enzymes"/>
    <property type="match status" value="1"/>
</dbReference>
<evidence type="ECO:0000256" key="3">
    <source>
        <dbReference type="ARBA" id="ARBA00023172"/>
    </source>
</evidence>
<dbReference type="InterPro" id="IPR011010">
    <property type="entry name" value="DNA_brk_join_enz"/>
</dbReference>
<reference evidence="5 6" key="1">
    <citation type="submission" date="2015-09" db="EMBL/GenBank/DDBJ databases">
        <authorList>
            <consortium name="Pathogen Informatics"/>
        </authorList>
    </citation>
    <scope>NUCLEOTIDE SEQUENCE [LARGE SCALE GENOMIC DNA]</scope>
    <source>
        <strain evidence="5 6">2789STDY5834960</strain>
    </source>
</reference>
<name>A0A173VV09_9FIRM</name>
<dbReference type="PANTHER" id="PTHR30349:SF41">
    <property type="entry name" value="INTEGRASE_RECOMBINASE PROTEIN MJ0367-RELATED"/>
    <property type="match status" value="1"/>
</dbReference>
<evidence type="ECO:0000259" key="4">
    <source>
        <dbReference type="PROSITE" id="PS51898"/>
    </source>
</evidence>
<proteinExistence type="inferred from homology"/>